<evidence type="ECO:0000256" key="2">
    <source>
        <dbReference type="ARBA" id="ARBA00022763"/>
    </source>
</evidence>
<gene>
    <name evidence="10" type="ORF">SAMN05444359_13712</name>
</gene>
<evidence type="ECO:0000313" key="11">
    <source>
        <dbReference type="Proteomes" id="UP000199021"/>
    </source>
</evidence>
<dbReference type="EMBL" id="FOFB01000037">
    <property type="protein sequence ID" value="SER35534.1"/>
    <property type="molecule type" value="Genomic_DNA"/>
</dbReference>
<dbReference type="SUPFAM" id="SSF48150">
    <property type="entry name" value="DNA-glycosylase"/>
    <property type="match status" value="1"/>
</dbReference>
<dbReference type="EC" id="3.2.2.20" evidence="8"/>
<feature type="binding site" evidence="9">
    <location>
        <position position="176"/>
    </location>
    <ligand>
        <name>Zn(2+)</name>
        <dbReference type="ChEBI" id="CHEBI:29105"/>
    </ligand>
</feature>
<dbReference type="OrthoDB" id="9807664at2"/>
<keyword evidence="2" id="KW-0227">DNA damage</keyword>
<keyword evidence="5" id="KW-0234">DNA repair</keyword>
<evidence type="ECO:0000313" key="10">
    <source>
        <dbReference type="EMBL" id="SER35534.1"/>
    </source>
</evidence>
<dbReference type="Gene3D" id="1.10.340.30">
    <property type="entry name" value="Hypothetical protein, domain 2"/>
    <property type="match status" value="1"/>
</dbReference>
<keyword evidence="4 9" id="KW-0862">Zinc</keyword>
<dbReference type="FunFam" id="1.10.340.30:FF:000009">
    <property type="entry name" value="DNA-3-methyladenine glycosylase I"/>
    <property type="match status" value="1"/>
</dbReference>
<dbReference type="InterPro" id="IPR011257">
    <property type="entry name" value="DNA_glycosylase"/>
</dbReference>
<keyword evidence="11" id="KW-1185">Reference proteome</keyword>
<evidence type="ECO:0000256" key="9">
    <source>
        <dbReference type="PIRSR" id="PIRSR605019-1"/>
    </source>
</evidence>
<dbReference type="PANTHER" id="PTHR30037">
    <property type="entry name" value="DNA-3-METHYLADENINE GLYCOSYLASE 1"/>
    <property type="match status" value="1"/>
</dbReference>
<evidence type="ECO:0000256" key="3">
    <source>
        <dbReference type="ARBA" id="ARBA00022801"/>
    </source>
</evidence>
<keyword evidence="1 9" id="KW-0479">Metal-binding</keyword>
<dbReference type="InterPro" id="IPR052891">
    <property type="entry name" value="DNA-3mA_glycosylase"/>
</dbReference>
<protein>
    <recommendedName>
        <fullName evidence="8">DNA-3-methyladenine glycosylase I</fullName>
        <ecNumber evidence="8">3.2.2.20</ecNumber>
    </recommendedName>
</protein>
<dbReference type="RefSeq" id="WP_090173025.1">
    <property type="nucleotide sequence ID" value="NZ_FOFB01000037.1"/>
</dbReference>
<feature type="binding site" evidence="9">
    <location>
        <position position="18"/>
    </location>
    <ligand>
        <name>Zn(2+)</name>
        <dbReference type="ChEBI" id="CHEBI:29105"/>
    </ligand>
</feature>
<feature type="binding site" evidence="9">
    <location>
        <position position="5"/>
    </location>
    <ligand>
        <name>Zn(2+)</name>
        <dbReference type="ChEBI" id="CHEBI:29105"/>
    </ligand>
</feature>
<dbReference type="STRING" id="478744.SAMN05444359_13712"/>
<dbReference type="Proteomes" id="UP000199021">
    <property type="component" value="Unassembled WGS sequence"/>
</dbReference>
<sequence length="189" mass="21682">MKTKCTWCVDHPLEEIYHDAEWGLPVHDDRLLFEMLTLEGAQAGLSWTTILVKRENYRKAFDNFVAEKIVKYGPEKVEALLQDAGIVRNRLKINSTITNAKVFLDVQKEYGSFSEYIWSFVDAKPIQNAWATAGEVPAKTELSDRMSKALKKKGFKFIGSTICYAFMQAVGIVNDHTTDCFRYEEIKKK</sequence>
<comment type="catalytic activity">
    <reaction evidence="6">
        <text>Hydrolysis of alkylated DNA, releasing 3-methyladenine.</text>
        <dbReference type="EC" id="3.2.2.20"/>
    </reaction>
</comment>
<organism evidence="10 11">
    <name type="scientific">Neolewinella agarilytica</name>
    <dbReference type="NCBI Taxonomy" id="478744"/>
    <lineage>
        <taxon>Bacteria</taxon>
        <taxon>Pseudomonadati</taxon>
        <taxon>Bacteroidota</taxon>
        <taxon>Saprospiria</taxon>
        <taxon>Saprospirales</taxon>
        <taxon>Lewinellaceae</taxon>
        <taxon>Neolewinella</taxon>
    </lineage>
</organism>
<dbReference type="InParanoid" id="A0A1H9NHS9"/>
<dbReference type="GO" id="GO:0006284">
    <property type="term" value="P:base-excision repair"/>
    <property type="evidence" value="ECO:0007669"/>
    <property type="project" value="InterPro"/>
</dbReference>
<dbReference type="PANTHER" id="PTHR30037:SF4">
    <property type="entry name" value="DNA-3-METHYLADENINE GLYCOSYLASE I"/>
    <property type="match status" value="1"/>
</dbReference>
<dbReference type="GO" id="GO:0008725">
    <property type="term" value="F:DNA-3-methyladenine glycosylase activity"/>
    <property type="evidence" value="ECO:0007669"/>
    <property type="project" value="UniProtKB-EC"/>
</dbReference>
<feature type="binding site" evidence="9">
    <location>
        <position position="180"/>
    </location>
    <ligand>
        <name>Zn(2+)</name>
        <dbReference type="ChEBI" id="CHEBI:29105"/>
    </ligand>
</feature>
<evidence type="ECO:0000256" key="5">
    <source>
        <dbReference type="ARBA" id="ARBA00023204"/>
    </source>
</evidence>
<evidence type="ECO:0000256" key="4">
    <source>
        <dbReference type="ARBA" id="ARBA00022833"/>
    </source>
</evidence>
<evidence type="ECO:0000256" key="1">
    <source>
        <dbReference type="ARBA" id="ARBA00022723"/>
    </source>
</evidence>
<accession>A0A1H9NHS9</accession>
<evidence type="ECO:0000256" key="7">
    <source>
        <dbReference type="ARBA" id="ARBA00057608"/>
    </source>
</evidence>
<evidence type="ECO:0000256" key="8">
    <source>
        <dbReference type="ARBA" id="ARBA00066766"/>
    </source>
</evidence>
<keyword evidence="3" id="KW-0378">Hydrolase</keyword>
<dbReference type="AlphaFoldDB" id="A0A1H9NHS9"/>
<evidence type="ECO:0000256" key="6">
    <source>
        <dbReference type="ARBA" id="ARBA00052558"/>
    </source>
</evidence>
<reference evidence="11" key="1">
    <citation type="submission" date="2016-10" db="EMBL/GenBank/DDBJ databases">
        <authorList>
            <person name="Varghese N."/>
            <person name="Submissions S."/>
        </authorList>
    </citation>
    <scope>NUCLEOTIDE SEQUENCE [LARGE SCALE GENOMIC DNA]</scope>
    <source>
        <strain evidence="11">DSM 24740</strain>
    </source>
</reference>
<dbReference type="InterPro" id="IPR005019">
    <property type="entry name" value="Adenine_glyco"/>
</dbReference>
<dbReference type="GO" id="GO:0046872">
    <property type="term" value="F:metal ion binding"/>
    <property type="evidence" value="ECO:0007669"/>
    <property type="project" value="UniProtKB-KW"/>
</dbReference>
<name>A0A1H9NHS9_9BACT</name>
<comment type="function">
    <text evidence="7">Hydrolysis of the deoxyribose N-glycosidic bond to excise 3-methyladenine from the damaged DNA polymer formed by alkylation lesions.</text>
</comment>
<dbReference type="Pfam" id="PF03352">
    <property type="entry name" value="Adenine_glyco"/>
    <property type="match status" value="1"/>
</dbReference>
<proteinExistence type="predicted"/>